<organism evidence="2 3">
    <name type="scientific">Microbacterium ginsengisoli</name>
    <dbReference type="NCBI Taxonomy" id="400772"/>
    <lineage>
        <taxon>Bacteria</taxon>
        <taxon>Bacillati</taxon>
        <taxon>Actinomycetota</taxon>
        <taxon>Actinomycetes</taxon>
        <taxon>Micrococcales</taxon>
        <taxon>Microbacteriaceae</taxon>
        <taxon>Microbacterium</taxon>
    </lineage>
</organism>
<accession>A0A0F0LPY4</accession>
<dbReference type="Proteomes" id="UP000257479">
    <property type="component" value="Unassembled WGS sequence"/>
</dbReference>
<comment type="caution">
    <text evidence="2">The sequence shown here is derived from an EMBL/GenBank/DDBJ whole genome shotgun (WGS) entry which is preliminary data.</text>
</comment>
<name>A0A0F0LPY4_9MICO</name>
<dbReference type="PATRIC" id="fig|400772.4.peg.2508"/>
<dbReference type="OrthoDB" id="3268479at2"/>
<reference evidence="1 4" key="2">
    <citation type="journal article" date="2018" name="Nat. Biotechnol.">
        <title>A standardized bacterial taxonomy based on genome phylogeny substantially revises the tree of life.</title>
        <authorList>
            <person name="Parks D.H."/>
            <person name="Chuvochina M."/>
            <person name="Waite D.W."/>
            <person name="Rinke C."/>
            <person name="Skarshewski A."/>
            <person name="Chaumeil P.A."/>
            <person name="Hugenholtz P."/>
        </authorList>
    </citation>
    <scope>NUCLEOTIDE SEQUENCE [LARGE SCALE GENOMIC DNA]</scope>
    <source>
        <strain evidence="1">UBA9152</strain>
    </source>
</reference>
<sequence length="163" mass="18312">MTTPRLIVLQLTRIEAAHLQTLVTQFAELVEVRDDDDPAVARLTPDAYPDDARAASDFRDATQDELLRRRSTDAAVVSEALDELGLEEAMDEPVERQIEEELITLDPDQAAAWLRTLAAIRLVLATRLGVTDEDSHDDRDPRFGIYDWVGFRLDGLVKALDEI</sequence>
<dbReference type="EMBL" id="JYIY01000079">
    <property type="protein sequence ID" value="KJL35277.1"/>
    <property type="molecule type" value="Genomic_DNA"/>
</dbReference>
<protein>
    <submittedName>
        <fullName evidence="1">DUF2017 domain-containing protein</fullName>
    </submittedName>
</protein>
<dbReference type="AlphaFoldDB" id="A0A0F0LPY4"/>
<reference evidence="2 3" key="1">
    <citation type="submission" date="2015-02" db="EMBL/GenBank/DDBJ databases">
        <title>Draft genome sequences of ten Microbacterium spp. with emphasis on heavy metal contaminated environments.</title>
        <authorList>
            <person name="Corretto E."/>
        </authorList>
    </citation>
    <scope>NUCLEOTIDE SEQUENCE [LARGE SCALE GENOMIC DNA]</scope>
    <source>
        <strain evidence="2 3">DSM 18659</strain>
    </source>
</reference>
<dbReference type="STRING" id="400772.RR49_02499"/>
<evidence type="ECO:0000313" key="1">
    <source>
        <dbReference type="EMBL" id="HAN24482.1"/>
    </source>
</evidence>
<proteinExistence type="predicted"/>
<evidence type="ECO:0000313" key="4">
    <source>
        <dbReference type="Proteomes" id="UP000257479"/>
    </source>
</evidence>
<dbReference type="Proteomes" id="UP000033451">
    <property type="component" value="Unassembled WGS sequence"/>
</dbReference>
<dbReference type="RefSeq" id="WP_045248402.1">
    <property type="nucleotide sequence ID" value="NZ_JYIY01000079.1"/>
</dbReference>
<dbReference type="EMBL" id="DMNG01000136">
    <property type="protein sequence ID" value="HAN24482.1"/>
    <property type="molecule type" value="Genomic_DNA"/>
</dbReference>
<dbReference type="Pfam" id="PF09438">
    <property type="entry name" value="DUF2017"/>
    <property type="match status" value="1"/>
</dbReference>
<evidence type="ECO:0000313" key="3">
    <source>
        <dbReference type="Proteomes" id="UP000033451"/>
    </source>
</evidence>
<gene>
    <name evidence="1" type="ORF">DCP95_07920</name>
    <name evidence="2" type="ORF">RR49_02499</name>
</gene>
<dbReference type="InterPro" id="IPR018561">
    <property type="entry name" value="AosR"/>
</dbReference>
<evidence type="ECO:0000313" key="2">
    <source>
        <dbReference type="EMBL" id="KJL35277.1"/>
    </source>
</evidence>
<keyword evidence="3" id="KW-1185">Reference proteome</keyword>